<evidence type="ECO:0000259" key="1">
    <source>
        <dbReference type="PROSITE" id="PS51186"/>
    </source>
</evidence>
<dbReference type="InterPro" id="IPR000182">
    <property type="entry name" value="GNAT_dom"/>
</dbReference>
<dbReference type="Proteomes" id="UP000240855">
    <property type="component" value="Segment"/>
</dbReference>
<feature type="domain" description="N-acetyltransferase" evidence="1">
    <location>
        <begin position="19"/>
        <end position="143"/>
    </location>
</feature>
<organism evidence="2 3">
    <name type="scientific">Pseudomonas phage phiNV3</name>
    <dbReference type="NCBI Taxonomy" id="2079544"/>
    <lineage>
        <taxon>Viruses</taxon>
        <taxon>Duplodnaviria</taxon>
        <taxon>Heunggongvirae</taxon>
        <taxon>Uroviricota</taxon>
        <taxon>Caudoviricetes</taxon>
        <taxon>Autographivirales</taxon>
        <taxon>Autoscriptoviridae</taxon>
        <taxon>Krylovirinae</taxon>
        <taxon>Kirikabuvirus</taxon>
        <taxon>Kirikabuvirus NV3</taxon>
    </lineage>
</organism>
<proteinExistence type="predicted"/>
<evidence type="ECO:0000313" key="2">
    <source>
        <dbReference type="EMBL" id="AVH86137.1"/>
    </source>
</evidence>
<sequence length="143" mass="16288">MRVLHLVGAAGERAHTASLALPAVLEFPELRQSEDYRDDVHRVVSSLSEFDRSEIVAIDDGKVVGGAVIVLDDDQHVGVCLSLQWQYVLPAYRHLHMGRHFIRELKRQAQWAGIKNISYSHRTGIGRYEVVYREVRDAATRRI</sequence>
<evidence type="ECO:0000313" key="3">
    <source>
        <dbReference type="Proteomes" id="UP000240855"/>
    </source>
</evidence>
<dbReference type="PROSITE" id="PS51186">
    <property type="entry name" value="GNAT"/>
    <property type="match status" value="1"/>
</dbReference>
<accession>A0A2P0ZLJ3</accession>
<reference evidence="2 3" key="1">
    <citation type="submission" date="2018-01" db="EMBL/GenBank/DDBJ databases">
        <title>Genome of phiNV3, a phiKMVvirus-like phage infecting Pseudomonas agarici.</title>
        <authorList>
            <person name="Storey N.H."/>
        </authorList>
    </citation>
    <scope>NUCLEOTIDE SEQUENCE [LARGE SCALE GENOMIC DNA]</scope>
</reference>
<dbReference type="Gene3D" id="3.40.630.30">
    <property type="match status" value="1"/>
</dbReference>
<dbReference type="Pfam" id="PF00583">
    <property type="entry name" value="Acetyltransf_1"/>
    <property type="match status" value="1"/>
</dbReference>
<keyword evidence="3" id="KW-1185">Reference proteome</keyword>
<gene>
    <name evidence="2" type="ORF">phiNV3_p28</name>
</gene>
<dbReference type="EMBL" id="MG845683">
    <property type="protein sequence ID" value="AVH86137.1"/>
    <property type="molecule type" value="Genomic_DNA"/>
</dbReference>
<dbReference type="InterPro" id="IPR016181">
    <property type="entry name" value="Acyl_CoA_acyltransferase"/>
</dbReference>
<name>A0A2P0ZLJ3_9CAUD</name>
<dbReference type="GO" id="GO:0016747">
    <property type="term" value="F:acyltransferase activity, transferring groups other than amino-acyl groups"/>
    <property type="evidence" value="ECO:0007669"/>
    <property type="project" value="InterPro"/>
</dbReference>
<dbReference type="CDD" id="cd04301">
    <property type="entry name" value="NAT_SF"/>
    <property type="match status" value="1"/>
</dbReference>
<dbReference type="SUPFAM" id="SSF55729">
    <property type="entry name" value="Acyl-CoA N-acyltransferases (Nat)"/>
    <property type="match status" value="1"/>
</dbReference>
<protein>
    <recommendedName>
        <fullName evidence="1">N-acetyltransferase domain-containing protein</fullName>
    </recommendedName>
</protein>